<dbReference type="InterPro" id="IPR036390">
    <property type="entry name" value="WH_DNA-bd_sf"/>
</dbReference>
<evidence type="ECO:0000256" key="2">
    <source>
        <dbReference type="ARBA" id="ARBA00023125"/>
    </source>
</evidence>
<dbReference type="GO" id="GO:0005829">
    <property type="term" value="C:cytosol"/>
    <property type="evidence" value="ECO:0007669"/>
    <property type="project" value="TreeGrafter"/>
</dbReference>
<reference evidence="5 6" key="1">
    <citation type="submission" date="2018-11" db="EMBL/GenBank/DDBJ databases">
        <title>Rhodococcus spongicola sp. nov. and Rhodococcus xishaensis sp. nov. from marine sponges.</title>
        <authorList>
            <person name="Li L."/>
            <person name="Lin H.W."/>
        </authorList>
    </citation>
    <scope>NUCLEOTIDE SEQUENCE [LARGE SCALE GENOMIC DNA]</scope>
    <source>
        <strain evidence="5 6">CCTCC AB2014297</strain>
    </source>
</reference>
<name>A0A3S3ASD4_9NOCA</name>
<dbReference type="InterPro" id="IPR019887">
    <property type="entry name" value="Tscrpt_reg_AsnC/Lrp_C"/>
</dbReference>
<gene>
    <name evidence="5" type="ORF">EGT67_22420</name>
</gene>
<dbReference type="SUPFAM" id="SSF54909">
    <property type="entry name" value="Dimeric alpha+beta barrel"/>
    <property type="match status" value="1"/>
</dbReference>
<keyword evidence="6" id="KW-1185">Reference proteome</keyword>
<dbReference type="PROSITE" id="PS00519">
    <property type="entry name" value="HTH_ASNC_1"/>
    <property type="match status" value="1"/>
</dbReference>
<sequence length="144" mass="16201">MDDLDRAILRELRANARLTNAELADRVGLTPSPCLRRVRRLEADGVIVGYQAVVDPDAVGRGCEVIVNAEIVSQDRKTVEQFENEVGAFDEVVEFRRMIGLPDYFIRVAVADLNAFEVFLRTKLMEQPAISKIESHLTMKKLKG</sequence>
<dbReference type="PROSITE" id="PS50956">
    <property type="entry name" value="HTH_ASNC_2"/>
    <property type="match status" value="1"/>
</dbReference>
<evidence type="ECO:0000313" key="6">
    <source>
        <dbReference type="Proteomes" id="UP000286208"/>
    </source>
</evidence>
<dbReference type="InterPro" id="IPR019888">
    <property type="entry name" value="Tscrpt_reg_AsnC-like"/>
</dbReference>
<organism evidence="5 6">
    <name type="scientific">Prescottella agglutinans</name>
    <dbReference type="NCBI Taxonomy" id="1644129"/>
    <lineage>
        <taxon>Bacteria</taxon>
        <taxon>Bacillati</taxon>
        <taxon>Actinomycetota</taxon>
        <taxon>Actinomycetes</taxon>
        <taxon>Mycobacteriales</taxon>
        <taxon>Nocardiaceae</taxon>
        <taxon>Prescottella</taxon>
    </lineage>
</organism>
<dbReference type="Gene3D" id="1.10.10.10">
    <property type="entry name" value="Winged helix-like DNA-binding domain superfamily/Winged helix DNA-binding domain"/>
    <property type="match status" value="1"/>
</dbReference>
<evidence type="ECO:0000256" key="3">
    <source>
        <dbReference type="ARBA" id="ARBA00023163"/>
    </source>
</evidence>
<dbReference type="InterPro" id="IPR011008">
    <property type="entry name" value="Dimeric_a/b-barrel"/>
</dbReference>
<dbReference type="CDD" id="cd00090">
    <property type="entry name" value="HTH_ARSR"/>
    <property type="match status" value="1"/>
</dbReference>
<dbReference type="GO" id="GO:0043565">
    <property type="term" value="F:sequence-specific DNA binding"/>
    <property type="evidence" value="ECO:0007669"/>
    <property type="project" value="InterPro"/>
</dbReference>
<evidence type="ECO:0000259" key="4">
    <source>
        <dbReference type="PROSITE" id="PS50956"/>
    </source>
</evidence>
<keyword evidence="3" id="KW-0804">Transcription</keyword>
<dbReference type="Pfam" id="PF01037">
    <property type="entry name" value="AsnC_trans_reg"/>
    <property type="match status" value="1"/>
</dbReference>
<dbReference type="InterPro" id="IPR011991">
    <property type="entry name" value="ArsR-like_HTH"/>
</dbReference>
<dbReference type="SMART" id="SM00344">
    <property type="entry name" value="HTH_ASNC"/>
    <property type="match status" value="1"/>
</dbReference>
<dbReference type="InterPro" id="IPR036388">
    <property type="entry name" value="WH-like_DNA-bd_sf"/>
</dbReference>
<evidence type="ECO:0000256" key="1">
    <source>
        <dbReference type="ARBA" id="ARBA00023015"/>
    </source>
</evidence>
<proteinExistence type="predicted"/>
<comment type="caution">
    <text evidence="5">The sequence shown here is derived from an EMBL/GenBank/DDBJ whole genome shotgun (WGS) entry which is preliminary data.</text>
</comment>
<dbReference type="Pfam" id="PF13412">
    <property type="entry name" value="HTH_24"/>
    <property type="match status" value="1"/>
</dbReference>
<dbReference type="SUPFAM" id="SSF46785">
    <property type="entry name" value="Winged helix' DNA-binding domain"/>
    <property type="match status" value="1"/>
</dbReference>
<dbReference type="InterPro" id="IPR000485">
    <property type="entry name" value="AsnC-type_HTH_dom"/>
</dbReference>
<dbReference type="AlphaFoldDB" id="A0A3S3ASD4"/>
<dbReference type="Proteomes" id="UP000286208">
    <property type="component" value="Unassembled WGS sequence"/>
</dbReference>
<dbReference type="InterPro" id="IPR019885">
    <property type="entry name" value="Tscrpt_reg_HTH_AsnC-type_CS"/>
</dbReference>
<keyword evidence="2" id="KW-0238">DNA-binding</keyword>
<protein>
    <submittedName>
        <fullName evidence="5">Lrp/AsnC family transcriptional regulator</fullName>
    </submittedName>
</protein>
<dbReference type="EMBL" id="RKLP01000013">
    <property type="protein sequence ID" value="RVW07302.1"/>
    <property type="molecule type" value="Genomic_DNA"/>
</dbReference>
<dbReference type="Gene3D" id="3.30.70.920">
    <property type="match status" value="1"/>
</dbReference>
<evidence type="ECO:0000313" key="5">
    <source>
        <dbReference type="EMBL" id="RVW07302.1"/>
    </source>
</evidence>
<dbReference type="PANTHER" id="PTHR30154:SF34">
    <property type="entry name" value="TRANSCRIPTIONAL REGULATOR AZLB"/>
    <property type="match status" value="1"/>
</dbReference>
<feature type="domain" description="HTH asnC-type" evidence="4">
    <location>
        <begin position="1"/>
        <end position="62"/>
    </location>
</feature>
<dbReference type="PRINTS" id="PR00033">
    <property type="entry name" value="HTHASNC"/>
</dbReference>
<dbReference type="RefSeq" id="WP_127918302.1">
    <property type="nucleotide sequence ID" value="NZ_RKLP01000013.1"/>
</dbReference>
<dbReference type="GO" id="GO:0043200">
    <property type="term" value="P:response to amino acid"/>
    <property type="evidence" value="ECO:0007669"/>
    <property type="project" value="TreeGrafter"/>
</dbReference>
<keyword evidence="1" id="KW-0805">Transcription regulation</keyword>
<dbReference type="PANTHER" id="PTHR30154">
    <property type="entry name" value="LEUCINE-RESPONSIVE REGULATORY PROTEIN"/>
    <property type="match status" value="1"/>
</dbReference>
<accession>A0A3S3ASD4</accession>
<dbReference type="OrthoDB" id="5243753at2"/>